<evidence type="ECO:0000313" key="1">
    <source>
        <dbReference type="EMBL" id="SET15450.1"/>
    </source>
</evidence>
<reference evidence="2" key="1">
    <citation type="submission" date="2016-10" db="EMBL/GenBank/DDBJ databases">
        <authorList>
            <person name="Varghese N."/>
            <person name="Submissions S."/>
        </authorList>
    </citation>
    <scope>NUCLEOTIDE SEQUENCE [LARGE SCALE GENOMIC DNA]</scope>
    <source>
        <strain evidence="2">DSM 18579</strain>
    </source>
</reference>
<dbReference type="Pfam" id="PF07023">
    <property type="entry name" value="DUF1315"/>
    <property type="match status" value="1"/>
</dbReference>
<dbReference type="EMBL" id="FOHV01000010">
    <property type="protein sequence ID" value="SET15450.1"/>
    <property type="molecule type" value="Genomic_DNA"/>
</dbReference>
<keyword evidence="2" id="KW-1185">Reference proteome</keyword>
<organism evidence="1 2">
    <name type="scientific">Thorsellia anophelis DSM 18579</name>
    <dbReference type="NCBI Taxonomy" id="1123402"/>
    <lineage>
        <taxon>Bacteria</taxon>
        <taxon>Pseudomonadati</taxon>
        <taxon>Pseudomonadota</taxon>
        <taxon>Gammaproteobacteria</taxon>
        <taxon>Enterobacterales</taxon>
        <taxon>Thorselliaceae</taxon>
        <taxon>Thorsellia</taxon>
    </lineage>
</organism>
<accession>A0A1I0C7L6</accession>
<dbReference type="OrthoDB" id="5616307at2"/>
<sequence length="99" mass="11098">MSTTKINAPIDVMLASLTPEIYDRLLTAVETGKWADGIALTEEQKANTLQLVMLWQAKHNHNAEHMSINTEGEMVIESKQTLRKKFAGETINIITKDES</sequence>
<dbReference type="InterPro" id="IPR009749">
    <property type="entry name" value="DUF1315"/>
</dbReference>
<dbReference type="AlphaFoldDB" id="A0A1I0C7L6"/>
<name>A0A1I0C7L6_9GAMM</name>
<proteinExistence type="predicted"/>
<gene>
    <name evidence="1" type="ORF">SAMN02583745_01503</name>
</gene>
<dbReference type="STRING" id="1123402.SAMN02583745_01503"/>
<evidence type="ECO:0000313" key="2">
    <source>
        <dbReference type="Proteomes" id="UP000242642"/>
    </source>
</evidence>
<dbReference type="Proteomes" id="UP000242642">
    <property type="component" value="Unassembled WGS sequence"/>
</dbReference>
<dbReference type="RefSeq" id="WP_093319253.1">
    <property type="nucleotide sequence ID" value="NZ_FOHV01000010.1"/>
</dbReference>
<protein>
    <submittedName>
        <fullName evidence="1">Uncharacterized protein</fullName>
    </submittedName>
</protein>